<dbReference type="PROSITE" id="PS51318">
    <property type="entry name" value="TAT"/>
    <property type="match status" value="1"/>
</dbReference>
<keyword evidence="1" id="KW-0732">Signal</keyword>
<dbReference type="AlphaFoldDB" id="A0A7W7HLA7"/>
<evidence type="ECO:0008006" key="4">
    <source>
        <dbReference type="Google" id="ProtNLM"/>
    </source>
</evidence>
<reference evidence="2 3" key="1">
    <citation type="submission" date="2020-08" db="EMBL/GenBank/DDBJ databases">
        <title>Sequencing the genomes of 1000 actinobacteria strains.</title>
        <authorList>
            <person name="Klenk H.-P."/>
        </authorList>
    </citation>
    <scope>NUCLEOTIDE SEQUENCE [LARGE SCALE GENOMIC DNA]</scope>
    <source>
        <strain evidence="2 3">DSM 43150</strain>
    </source>
</reference>
<evidence type="ECO:0000256" key="1">
    <source>
        <dbReference type="SAM" id="SignalP"/>
    </source>
</evidence>
<feature type="chain" id="PRO_5030691172" description="Secreted protein" evidence="1">
    <location>
        <begin position="32"/>
        <end position="181"/>
    </location>
</feature>
<name>A0A7W7HLA7_9ACTN</name>
<sequence>MTSTRRRAITLLTAAAMAVVASVLPAGPVLAAADDTAFWPAPEPCRTTIWSQVNTKKNRIEWQSTAASDRHRFGDHEYQAQFRGFGHFVSDGIPRKWMDACAGVPVQQVIVWDKLTTLGSLNGEIALFQTSTVVHRSGQPWREIRGSINDKWRKLSWTAPSTAAAVREVTSDPAGTRTATA</sequence>
<protein>
    <recommendedName>
        <fullName evidence="4">Secreted protein</fullName>
    </recommendedName>
</protein>
<proteinExistence type="predicted"/>
<dbReference type="Proteomes" id="UP000590511">
    <property type="component" value="Unassembled WGS sequence"/>
</dbReference>
<comment type="caution">
    <text evidence="2">The sequence shown here is derived from an EMBL/GenBank/DDBJ whole genome shotgun (WGS) entry which is preliminary data.</text>
</comment>
<dbReference type="RefSeq" id="WP_188124466.1">
    <property type="nucleotide sequence ID" value="NZ_JACHNC010000001.1"/>
</dbReference>
<evidence type="ECO:0000313" key="2">
    <source>
        <dbReference type="EMBL" id="MBB4752663.1"/>
    </source>
</evidence>
<gene>
    <name evidence="2" type="ORF">BJ964_006824</name>
</gene>
<organism evidence="2 3">
    <name type="scientific">Actinoplanes lobatus</name>
    <dbReference type="NCBI Taxonomy" id="113568"/>
    <lineage>
        <taxon>Bacteria</taxon>
        <taxon>Bacillati</taxon>
        <taxon>Actinomycetota</taxon>
        <taxon>Actinomycetes</taxon>
        <taxon>Micromonosporales</taxon>
        <taxon>Micromonosporaceae</taxon>
        <taxon>Actinoplanes</taxon>
    </lineage>
</organism>
<dbReference type="InterPro" id="IPR006311">
    <property type="entry name" value="TAT_signal"/>
</dbReference>
<dbReference type="EMBL" id="JACHNC010000001">
    <property type="protein sequence ID" value="MBB4752663.1"/>
    <property type="molecule type" value="Genomic_DNA"/>
</dbReference>
<evidence type="ECO:0000313" key="3">
    <source>
        <dbReference type="Proteomes" id="UP000590511"/>
    </source>
</evidence>
<feature type="signal peptide" evidence="1">
    <location>
        <begin position="1"/>
        <end position="31"/>
    </location>
</feature>
<accession>A0A7W7HLA7</accession>